<evidence type="ECO:0000256" key="3">
    <source>
        <dbReference type="ARBA" id="ARBA00049026"/>
    </source>
</evidence>
<dbReference type="EC" id="1.4.4.2" evidence="4"/>
<dbReference type="STRING" id="690567.745"/>
<dbReference type="InterPro" id="IPR015422">
    <property type="entry name" value="PyrdxlP-dep_Trfase_small"/>
</dbReference>
<dbReference type="Proteomes" id="UP000045545">
    <property type="component" value="Unassembled WGS sequence"/>
</dbReference>
<feature type="domain" description="Glycine cleavage system P-protein N-terminal" evidence="5">
    <location>
        <begin position="7"/>
        <end position="433"/>
    </location>
</feature>
<dbReference type="Pfam" id="PF02347">
    <property type="entry name" value="GDC-P"/>
    <property type="match status" value="1"/>
</dbReference>
<comment type="similarity">
    <text evidence="4">Belongs to the GcvP family. N-terminal subunit subfamily.</text>
</comment>
<dbReference type="SUPFAM" id="SSF53383">
    <property type="entry name" value="PLP-dependent transferases"/>
    <property type="match status" value="1"/>
</dbReference>
<dbReference type="Gene3D" id="3.90.1150.10">
    <property type="entry name" value="Aspartate Aminotransferase, domain 1"/>
    <property type="match status" value="1"/>
</dbReference>
<keyword evidence="6" id="KW-0808">Transferase</keyword>
<dbReference type="InterPro" id="IPR015421">
    <property type="entry name" value="PyrdxlP-dep_Trfase_major"/>
</dbReference>
<dbReference type="GO" id="GO:0004375">
    <property type="term" value="F:glycine dehydrogenase (decarboxylating) activity"/>
    <property type="evidence" value="ECO:0007669"/>
    <property type="project" value="UniProtKB-EC"/>
</dbReference>
<comment type="subunit">
    <text evidence="4">The glycine cleavage system is composed of four proteins: P, T, L and H. In this organism, the P 'protein' is a heterodimer of two subunits.</text>
</comment>
<dbReference type="GO" id="GO:0016740">
    <property type="term" value="F:transferase activity"/>
    <property type="evidence" value="ECO:0007669"/>
    <property type="project" value="UniProtKB-KW"/>
</dbReference>
<comment type="function">
    <text evidence="1 4">The glycine cleavage system catalyzes the degradation of glycine. The P protein binds the alpha-amino group of glycine through its pyridoxal phosphate cofactor; CO(2) is released and the remaining methylamine moiety is then transferred to the lipoamide cofactor of the H protein.</text>
</comment>
<reference evidence="6 7" key="1">
    <citation type="submission" date="2015-03" db="EMBL/GenBank/DDBJ databases">
        <authorList>
            <person name="Murphy D."/>
        </authorList>
    </citation>
    <scope>NUCLEOTIDE SEQUENCE [LARGE SCALE GENOMIC DNA]</scope>
    <source>
        <strain evidence="6 7">OL-4</strain>
    </source>
</reference>
<evidence type="ECO:0000256" key="4">
    <source>
        <dbReference type="HAMAP-Rule" id="MF_00712"/>
    </source>
</evidence>
<protein>
    <recommendedName>
        <fullName evidence="4">Probable glycine dehydrogenase (decarboxylating) subunit 1</fullName>
        <ecNumber evidence="4">1.4.4.2</ecNumber>
    </recommendedName>
    <alternativeName>
        <fullName evidence="4">Glycine cleavage system P-protein subunit 1</fullName>
    </alternativeName>
    <alternativeName>
        <fullName evidence="4">Glycine decarboxylase subunit 1</fullName>
    </alternativeName>
    <alternativeName>
        <fullName evidence="4">Glycine dehydrogenase (aminomethyl-transferring) subunit 1</fullName>
    </alternativeName>
</protein>
<gene>
    <name evidence="4" type="primary">gcvPA</name>
    <name evidence="6" type="ORF">745</name>
</gene>
<dbReference type="GO" id="GO:0019464">
    <property type="term" value="P:glycine decarboxylation via glycine cleavage system"/>
    <property type="evidence" value="ECO:0007669"/>
    <property type="project" value="UniProtKB-UniRule"/>
</dbReference>
<organism evidence="6 7">
    <name type="scientific">Syntrophomonas zehnderi OL-4</name>
    <dbReference type="NCBI Taxonomy" id="690567"/>
    <lineage>
        <taxon>Bacteria</taxon>
        <taxon>Bacillati</taxon>
        <taxon>Bacillota</taxon>
        <taxon>Clostridia</taxon>
        <taxon>Eubacteriales</taxon>
        <taxon>Syntrophomonadaceae</taxon>
        <taxon>Syntrophomonas</taxon>
    </lineage>
</organism>
<dbReference type="RefSeq" id="WP_046495912.1">
    <property type="nucleotide sequence ID" value="NZ_CGIH01000009.1"/>
</dbReference>
<evidence type="ECO:0000313" key="7">
    <source>
        <dbReference type="Proteomes" id="UP000045545"/>
    </source>
</evidence>
<dbReference type="HAMAP" id="MF_00712">
    <property type="entry name" value="GcvPA"/>
    <property type="match status" value="1"/>
</dbReference>
<evidence type="ECO:0000256" key="2">
    <source>
        <dbReference type="ARBA" id="ARBA00023002"/>
    </source>
</evidence>
<dbReference type="PANTHER" id="PTHR42806">
    <property type="entry name" value="GLYCINE CLEAVAGE SYSTEM P-PROTEIN"/>
    <property type="match status" value="1"/>
</dbReference>
<evidence type="ECO:0000259" key="5">
    <source>
        <dbReference type="Pfam" id="PF02347"/>
    </source>
</evidence>
<dbReference type="InterPro" id="IPR049315">
    <property type="entry name" value="GDC-P_N"/>
</dbReference>
<proteinExistence type="inferred from homology"/>
<dbReference type="OrthoDB" id="9771867at2"/>
<keyword evidence="2 4" id="KW-0560">Oxidoreductase</keyword>
<dbReference type="PANTHER" id="PTHR42806:SF1">
    <property type="entry name" value="GLYCINE DEHYDROGENASE (DECARBOXYLATING)"/>
    <property type="match status" value="1"/>
</dbReference>
<comment type="catalytic activity">
    <reaction evidence="3 4">
        <text>N(6)-[(R)-lipoyl]-L-lysyl-[glycine-cleavage complex H protein] + glycine + H(+) = N(6)-[(R)-S(8)-aminomethyldihydrolipoyl]-L-lysyl-[glycine-cleavage complex H protein] + CO2</text>
        <dbReference type="Rhea" id="RHEA:24304"/>
        <dbReference type="Rhea" id="RHEA-COMP:10494"/>
        <dbReference type="Rhea" id="RHEA-COMP:10495"/>
        <dbReference type="ChEBI" id="CHEBI:15378"/>
        <dbReference type="ChEBI" id="CHEBI:16526"/>
        <dbReference type="ChEBI" id="CHEBI:57305"/>
        <dbReference type="ChEBI" id="CHEBI:83099"/>
        <dbReference type="ChEBI" id="CHEBI:83143"/>
        <dbReference type="EC" id="1.4.4.2"/>
    </reaction>
</comment>
<dbReference type="AlphaFoldDB" id="A0A0E3W2T5"/>
<dbReference type="Gene3D" id="3.40.640.10">
    <property type="entry name" value="Type I PLP-dependent aspartate aminotransferase-like (Major domain)"/>
    <property type="match status" value="1"/>
</dbReference>
<dbReference type="InterPro" id="IPR015424">
    <property type="entry name" value="PyrdxlP-dep_Trfase"/>
</dbReference>
<accession>A0A0E3W2T5</accession>
<name>A0A0E3W2T5_9FIRM</name>
<dbReference type="PIRSF" id="PIRSF006815">
    <property type="entry name" value="GcvPA"/>
    <property type="match status" value="1"/>
</dbReference>
<dbReference type="GO" id="GO:0009116">
    <property type="term" value="P:nucleoside metabolic process"/>
    <property type="evidence" value="ECO:0007669"/>
    <property type="project" value="InterPro"/>
</dbReference>
<evidence type="ECO:0000313" key="6">
    <source>
        <dbReference type="EMBL" id="CFX18463.1"/>
    </source>
</evidence>
<evidence type="ECO:0000256" key="1">
    <source>
        <dbReference type="ARBA" id="ARBA00003788"/>
    </source>
</evidence>
<dbReference type="EMBL" id="CGIH01000009">
    <property type="protein sequence ID" value="CFX18463.1"/>
    <property type="molecule type" value="Genomic_DNA"/>
</dbReference>
<keyword evidence="7" id="KW-1185">Reference proteome</keyword>
<dbReference type="CDD" id="cd00613">
    <property type="entry name" value="GDC-P"/>
    <property type="match status" value="1"/>
</dbReference>
<dbReference type="InterPro" id="IPR023010">
    <property type="entry name" value="GcvPA"/>
</dbReference>
<dbReference type="InterPro" id="IPR020581">
    <property type="entry name" value="GDC_P"/>
</dbReference>
<sequence>MTYTPNPPSVSQAMLRSIGLASMEELFADVPADVILNQPLNIGEAHSEIALRRHLQEMANKNINVDQFPCFLGAGAYDHYIPAVVEQMLWRSEFYTAYTPYQPELSQGILQAIFEYQTLICNLTGMDVSNASLYDAGTALAEACHVACEASRRSKIVVAGTVNPQYTHVLTSYSISGNTEIVTVAAPDGTADLDRMLKEIDKQTAAVIIQQPNFYGHLEDNIKILEQAVHKQKGLLIMCVDPISLAVLKSPAEWGADIVVGEGQSLGNNLSFGGPYLGFMASTKKYIRKLPGRIVGETVDLEGRRAFVLTLQAREQHIRREQALSNICSNQALNALTASIYLCSIGARGLRAIANRCHQLAVYARDEFLNKGLSMKYELPFFREFAVKVDNPAQMNKMLLENGIIGGYELEDSLLLAFTEKRTRAEIDKLAALLGGYNHD</sequence>
<dbReference type="NCBIfam" id="NF001696">
    <property type="entry name" value="PRK00451.1"/>
    <property type="match status" value="1"/>
</dbReference>